<keyword evidence="1" id="KW-0812">Transmembrane</keyword>
<evidence type="ECO:0000313" key="2">
    <source>
        <dbReference type="EMBL" id="MVU77268.1"/>
    </source>
</evidence>
<organism evidence="2 3">
    <name type="scientific">Nocardia terrae</name>
    <dbReference type="NCBI Taxonomy" id="2675851"/>
    <lineage>
        <taxon>Bacteria</taxon>
        <taxon>Bacillati</taxon>
        <taxon>Actinomycetota</taxon>
        <taxon>Actinomycetes</taxon>
        <taxon>Mycobacteriales</taxon>
        <taxon>Nocardiaceae</taxon>
        <taxon>Nocardia</taxon>
    </lineage>
</organism>
<dbReference type="AlphaFoldDB" id="A0A7K1UTU2"/>
<evidence type="ECO:0000313" key="3">
    <source>
        <dbReference type="Proteomes" id="UP000466794"/>
    </source>
</evidence>
<name>A0A7K1UTU2_9NOCA</name>
<reference evidence="2 3" key="1">
    <citation type="submission" date="2019-12" db="EMBL/GenBank/DDBJ databases">
        <title>Nocardia sp. nov. ET3-3 isolated from soil.</title>
        <authorList>
            <person name="Kanchanasin P."/>
            <person name="Tanasupawat S."/>
            <person name="Yuki M."/>
            <person name="Kudo T."/>
        </authorList>
    </citation>
    <scope>NUCLEOTIDE SEQUENCE [LARGE SCALE GENOMIC DNA]</scope>
    <source>
        <strain evidence="2 3">ET3-3</strain>
    </source>
</reference>
<keyword evidence="3" id="KW-1185">Reference proteome</keyword>
<dbReference type="RefSeq" id="WP_157386635.1">
    <property type="nucleotide sequence ID" value="NZ_WRPP01000001.1"/>
</dbReference>
<proteinExistence type="predicted"/>
<keyword evidence="1" id="KW-1133">Transmembrane helix</keyword>
<comment type="caution">
    <text evidence="2">The sequence shown here is derived from an EMBL/GenBank/DDBJ whole genome shotgun (WGS) entry which is preliminary data.</text>
</comment>
<keyword evidence="1" id="KW-0472">Membrane</keyword>
<feature type="transmembrane region" description="Helical" evidence="1">
    <location>
        <begin position="6"/>
        <end position="24"/>
    </location>
</feature>
<protein>
    <submittedName>
        <fullName evidence="2">Uncharacterized protein</fullName>
    </submittedName>
</protein>
<sequence length="86" mass="9120">MSAEELAIWLLLAGAGVGAVVGVRMIHESRRLSIDVLLLLIAFALLIAGALTAVTNMNPDLVGPRGERVMTSPRALLDRGVSEEQL</sequence>
<accession>A0A7K1UTU2</accession>
<dbReference type="EMBL" id="WRPP01000001">
    <property type="protein sequence ID" value="MVU77268.1"/>
    <property type="molecule type" value="Genomic_DNA"/>
</dbReference>
<feature type="transmembrane region" description="Helical" evidence="1">
    <location>
        <begin position="36"/>
        <end position="55"/>
    </location>
</feature>
<gene>
    <name evidence="2" type="ORF">GPX89_08420</name>
</gene>
<dbReference type="Proteomes" id="UP000466794">
    <property type="component" value="Unassembled WGS sequence"/>
</dbReference>
<evidence type="ECO:0000256" key="1">
    <source>
        <dbReference type="SAM" id="Phobius"/>
    </source>
</evidence>